<accession>A0A5B2V1S1</accession>
<protein>
    <submittedName>
        <fullName evidence="1">Uncharacterized protein</fullName>
    </submittedName>
</protein>
<dbReference type="AlphaFoldDB" id="A0A5B2V1S1"/>
<proteinExistence type="predicted"/>
<sequence>MYQVRGSLQLTPHTAMRLTVGASLLAKNPRAPRSFRMRALSLTFFASKLAPTGSYQAWTFRPYSAAASCNHNHQ</sequence>
<comment type="caution">
    <text evidence="1">The sequence shown here is derived from an EMBL/GenBank/DDBJ whole genome shotgun (WGS) entry which is preliminary data.</text>
</comment>
<dbReference type="EMBL" id="VUOL01000002">
    <property type="protein sequence ID" value="KAA2232946.1"/>
    <property type="molecule type" value="Genomic_DNA"/>
</dbReference>
<evidence type="ECO:0000313" key="2">
    <source>
        <dbReference type="Proteomes" id="UP000325296"/>
    </source>
</evidence>
<gene>
    <name evidence="1" type="ORF">F1720_05150</name>
</gene>
<organism evidence="1 2">
    <name type="scientific">Pseudomonas brenneri</name>
    <dbReference type="NCBI Taxonomy" id="129817"/>
    <lineage>
        <taxon>Bacteria</taxon>
        <taxon>Pseudomonadati</taxon>
        <taxon>Pseudomonadota</taxon>
        <taxon>Gammaproteobacteria</taxon>
        <taxon>Pseudomonadales</taxon>
        <taxon>Pseudomonadaceae</taxon>
        <taxon>Pseudomonas</taxon>
    </lineage>
</organism>
<dbReference type="Proteomes" id="UP000325296">
    <property type="component" value="Unassembled WGS sequence"/>
</dbReference>
<evidence type="ECO:0000313" key="1">
    <source>
        <dbReference type="EMBL" id="KAA2232946.1"/>
    </source>
</evidence>
<name>A0A5B2V1S1_9PSED</name>
<reference evidence="1 2" key="1">
    <citation type="submission" date="2019-09" db="EMBL/GenBank/DDBJ databases">
        <title>Draft genome sequence of Pseudomonas brenneri CCUG 51514(T).</title>
        <authorList>
            <person name="Tunovic T."/>
            <person name="Pineiro-Iglesias B."/>
            <person name="Unosson C."/>
            <person name="Inganas E."/>
            <person name="Ohlen M."/>
            <person name="Cardew S."/>
            <person name="Jensie-Markopoulos S."/>
            <person name="Salva-Serra F."/>
            <person name="Jaen-Luchoro D."/>
            <person name="Svensson-Stadler L."/>
            <person name="Chun J."/>
            <person name="Moore E."/>
        </authorList>
    </citation>
    <scope>NUCLEOTIDE SEQUENCE [LARGE SCALE GENOMIC DNA]</scope>
    <source>
        <strain evidence="1 2">CCUG 51514</strain>
    </source>
</reference>